<evidence type="ECO:0000313" key="5">
    <source>
        <dbReference type="Proteomes" id="UP000008810"/>
    </source>
</evidence>
<evidence type="ECO:0000259" key="2">
    <source>
        <dbReference type="Pfam" id="PF00646"/>
    </source>
</evidence>
<accession>A0A2K2CPV9</accession>
<dbReference type="Gene3D" id="3.80.10.10">
    <property type="entry name" value="Ribonuclease Inhibitor"/>
    <property type="match status" value="1"/>
</dbReference>
<reference evidence="4" key="3">
    <citation type="submission" date="2018-08" db="UniProtKB">
        <authorList>
            <consortium name="EnsemblPlants"/>
        </authorList>
    </citation>
    <scope>IDENTIFICATION</scope>
    <source>
        <strain evidence="4">cv. Bd21</strain>
    </source>
</reference>
<dbReference type="OrthoDB" id="612216at2759"/>
<evidence type="ECO:0000313" key="4">
    <source>
        <dbReference type="EnsemblPlants" id="PNT64062"/>
    </source>
</evidence>
<dbReference type="Gramene" id="PNT64062">
    <property type="protein sequence ID" value="PNT64062"/>
    <property type="gene ID" value="BRADI_4g23995v3"/>
</dbReference>
<dbReference type="Pfam" id="PF00646">
    <property type="entry name" value="F-box"/>
    <property type="match status" value="1"/>
</dbReference>
<dbReference type="FunCoup" id="A0A2K2CPV9">
    <property type="interactions" value="8"/>
</dbReference>
<feature type="domain" description="F-box" evidence="2">
    <location>
        <begin position="27"/>
        <end position="64"/>
    </location>
</feature>
<gene>
    <name evidence="3" type="ORF">BRADI_4g23995v3</name>
</gene>
<feature type="region of interest" description="Disordered" evidence="1">
    <location>
        <begin position="1"/>
        <end position="26"/>
    </location>
</feature>
<keyword evidence="5" id="KW-1185">Reference proteome</keyword>
<sequence>MPRRGSENQANKRPATTAGGDDDEDRLSALPDPLLQHVLSFLPSRLAVRTCALARRWRHQWKSVPAVRVKCSDFANNNLLRCFVNHFLPLRDRAPLRECDIGAYNGRDIPPLILYALLFRVQVLRVDLTIAGNYAQLRNGNLVSEQLVRLELKCVQLEESHFLDFSSCPKLEVVKMDCCAYDSDILSQSLRHLSITGCTLIPDNTCARIFTPRLISLELADNYGLTPVLECMPPLATAFVRLGNGCSEYCLNSYYGDCGSDDCNEAMVHSDGSVLLDGLSNATNLELIADPIVCLHRWFKGMPLLYIVHFPKDLKKSPSFGKLKTLLLSEWCFADKFGALMYFLQHSPVLEKLSLELTTSESLFETHGSCYQREPFLASKHLKVVEVKYHEDEVFALAEVLKILITCGVPSKKIIIESMTSRISHSKLSVDILLWFVLTLNVFCFSKI</sequence>
<dbReference type="ExpressionAtlas" id="A0A2K2CPV9">
    <property type="expression patterns" value="baseline and differential"/>
</dbReference>
<dbReference type="InterPro" id="IPR001810">
    <property type="entry name" value="F-box_dom"/>
</dbReference>
<protein>
    <recommendedName>
        <fullName evidence="2">F-box domain-containing protein</fullName>
    </recommendedName>
</protein>
<dbReference type="Proteomes" id="UP000008810">
    <property type="component" value="Chromosome 4"/>
</dbReference>
<dbReference type="EnsemblPlants" id="PNT64062">
    <property type="protein sequence ID" value="PNT64062"/>
    <property type="gene ID" value="BRADI_4g23995v3"/>
</dbReference>
<reference evidence="3 4" key="1">
    <citation type="journal article" date="2010" name="Nature">
        <title>Genome sequencing and analysis of the model grass Brachypodium distachyon.</title>
        <authorList>
            <consortium name="International Brachypodium Initiative"/>
        </authorList>
    </citation>
    <scope>NUCLEOTIDE SEQUENCE [LARGE SCALE GENOMIC DNA]</scope>
    <source>
        <strain evidence="3 4">Bd21</strain>
    </source>
</reference>
<dbReference type="EMBL" id="CM000883">
    <property type="protein sequence ID" value="PNT64062.1"/>
    <property type="molecule type" value="Genomic_DNA"/>
</dbReference>
<organism evidence="3">
    <name type="scientific">Brachypodium distachyon</name>
    <name type="common">Purple false brome</name>
    <name type="synonym">Trachynia distachya</name>
    <dbReference type="NCBI Taxonomy" id="15368"/>
    <lineage>
        <taxon>Eukaryota</taxon>
        <taxon>Viridiplantae</taxon>
        <taxon>Streptophyta</taxon>
        <taxon>Embryophyta</taxon>
        <taxon>Tracheophyta</taxon>
        <taxon>Spermatophyta</taxon>
        <taxon>Magnoliopsida</taxon>
        <taxon>Liliopsida</taxon>
        <taxon>Poales</taxon>
        <taxon>Poaceae</taxon>
        <taxon>BOP clade</taxon>
        <taxon>Pooideae</taxon>
        <taxon>Stipodae</taxon>
        <taxon>Brachypodieae</taxon>
        <taxon>Brachypodium</taxon>
    </lineage>
</organism>
<reference evidence="3" key="2">
    <citation type="submission" date="2017-06" db="EMBL/GenBank/DDBJ databases">
        <title>WGS assembly of Brachypodium distachyon.</title>
        <authorList>
            <consortium name="The International Brachypodium Initiative"/>
            <person name="Lucas S."/>
            <person name="Harmon-Smith M."/>
            <person name="Lail K."/>
            <person name="Tice H."/>
            <person name="Grimwood J."/>
            <person name="Bruce D."/>
            <person name="Barry K."/>
            <person name="Shu S."/>
            <person name="Lindquist E."/>
            <person name="Wang M."/>
            <person name="Pitluck S."/>
            <person name="Vogel J.P."/>
            <person name="Garvin D.F."/>
            <person name="Mockler T.C."/>
            <person name="Schmutz J."/>
            <person name="Rokhsar D."/>
            <person name="Bevan M.W."/>
        </authorList>
    </citation>
    <scope>NUCLEOTIDE SEQUENCE</scope>
    <source>
        <strain evidence="3">Bd21</strain>
    </source>
</reference>
<dbReference type="InterPro" id="IPR053781">
    <property type="entry name" value="F-box_AtFBL13-like"/>
</dbReference>
<dbReference type="Gene3D" id="1.20.1280.50">
    <property type="match status" value="1"/>
</dbReference>
<name>A0A2K2CPV9_BRADI</name>
<dbReference type="AlphaFoldDB" id="A0A2K2CPV9"/>
<dbReference type="CDD" id="cd22160">
    <property type="entry name" value="F-box_AtFBL13-like"/>
    <property type="match status" value="1"/>
</dbReference>
<dbReference type="InParanoid" id="A0A2K2CPV9"/>
<dbReference type="SUPFAM" id="SSF52047">
    <property type="entry name" value="RNI-like"/>
    <property type="match status" value="1"/>
</dbReference>
<dbReference type="SUPFAM" id="SSF81383">
    <property type="entry name" value="F-box domain"/>
    <property type="match status" value="1"/>
</dbReference>
<dbReference type="PANTHER" id="PTHR34223:SF51">
    <property type="entry name" value="OS06G0556300 PROTEIN"/>
    <property type="match status" value="1"/>
</dbReference>
<dbReference type="InterPro" id="IPR053197">
    <property type="entry name" value="F-box_SCFL_complex_component"/>
</dbReference>
<dbReference type="PANTHER" id="PTHR34223">
    <property type="entry name" value="OS11G0201299 PROTEIN"/>
    <property type="match status" value="1"/>
</dbReference>
<dbReference type="InterPro" id="IPR032675">
    <property type="entry name" value="LRR_dom_sf"/>
</dbReference>
<proteinExistence type="predicted"/>
<evidence type="ECO:0000256" key="1">
    <source>
        <dbReference type="SAM" id="MobiDB-lite"/>
    </source>
</evidence>
<evidence type="ECO:0000313" key="3">
    <source>
        <dbReference type="EMBL" id="PNT64062.1"/>
    </source>
</evidence>
<dbReference type="InterPro" id="IPR036047">
    <property type="entry name" value="F-box-like_dom_sf"/>
</dbReference>